<dbReference type="Gene3D" id="3.40.50.300">
    <property type="entry name" value="P-loop containing nucleotide triphosphate hydrolases"/>
    <property type="match status" value="1"/>
</dbReference>
<dbReference type="SUPFAM" id="SSF52540">
    <property type="entry name" value="P-loop containing nucleoside triphosphate hydrolases"/>
    <property type="match status" value="1"/>
</dbReference>
<dbReference type="InterPro" id="IPR027417">
    <property type="entry name" value="P-loop_NTPase"/>
</dbReference>
<evidence type="ECO:0000313" key="2">
    <source>
        <dbReference type="EMBL" id="PWH85416.1"/>
    </source>
</evidence>
<protein>
    <recommendedName>
        <fullName evidence="1">Endonuclease GajA/Old nuclease/RecF-like AAA domain-containing protein</fullName>
    </recommendedName>
</protein>
<feature type="domain" description="Endonuclease GajA/Old nuclease/RecF-like AAA" evidence="1">
    <location>
        <begin position="77"/>
        <end position="467"/>
    </location>
</feature>
<dbReference type="InterPro" id="IPR041685">
    <property type="entry name" value="AAA_GajA/Old/RecF-like"/>
</dbReference>
<dbReference type="InterPro" id="IPR051396">
    <property type="entry name" value="Bact_Antivir_Def_Nuclease"/>
</dbReference>
<proteinExistence type="predicted"/>
<reference evidence="2 3" key="2">
    <citation type="submission" date="2018-05" db="EMBL/GenBank/DDBJ databases">
        <authorList>
            <person name="Lanie J.A."/>
            <person name="Ng W.-L."/>
            <person name="Kazmierczak K.M."/>
            <person name="Andrzejewski T.M."/>
            <person name="Davidsen T.M."/>
            <person name="Wayne K.J."/>
            <person name="Tettelin H."/>
            <person name="Glass J.I."/>
            <person name="Rusch D."/>
            <person name="Podicherti R."/>
            <person name="Tsui H.-C.T."/>
            <person name="Winkler M.E."/>
        </authorList>
    </citation>
    <scope>NUCLEOTIDE SEQUENCE [LARGE SCALE GENOMIC DNA]</scope>
    <source>
        <strain evidence="2 3">C305</strain>
    </source>
</reference>
<accession>A0A2U2XC87</accession>
<dbReference type="Pfam" id="PF13175">
    <property type="entry name" value="AAA_15"/>
    <property type="match status" value="1"/>
</dbReference>
<keyword evidence="3" id="KW-1185">Reference proteome</keyword>
<reference evidence="2 3" key="1">
    <citation type="submission" date="2018-05" db="EMBL/GenBank/DDBJ databases">
        <title>Brumimicrobium oceani sp. nov., isolated from coastal sediment.</title>
        <authorList>
            <person name="Kou Y."/>
        </authorList>
    </citation>
    <scope>NUCLEOTIDE SEQUENCE [LARGE SCALE GENOMIC DNA]</scope>
    <source>
        <strain evidence="2 3">C305</strain>
    </source>
</reference>
<sequence>MGIKNIIMELLYIWIDKFRNIDDKGYNFSNQYDVSYNKTNNELIVNDIQGESAVSVTENRLELNSTTNYLAGFFPGNISNITAIIGKNSTGKSNVLDFLLTALHTGNRIKLTSDYFLLFKDDGELKFSGRIGRESIRNSEINCLEIKVGKTEPNSNWHTVFYSNVADNRNYIFEDKITFNYSFSEIQRSQSNKLEYVSSNDFEQTWNRITNNTENSQMIRFKLEPVVFNKVRNNNKDSIINGVYQRYYKAIFQESKSNSNRYKYTLTIALFSYLVENEHISKGGLTDIRLLNNGFAEEIAVLQPKIREVLSNIEIEDFNSNEVCFTSLEQFKLFLDFIDAFDTTNYRLGEFKKDNQFIEVDFDNDFKSLIQPFISLFNLTDIIHHDWSGLSSGMKAYLNLYSQLFNTKETINQTISKSLLICIDEGDLYMHPEWQRSFLNDLIKFINTNFDNKHIQILLTSHSPFLISDLPKENVLLLDKNGIVNRQLGEESSFGANIHQLFANQFFLANKGTTGAFAKEKIIELSNRISSIKTSELSEIEHLIEMIGEPILRYRLQDKLKEYISENFADEDKINWHKRQIEKLESNDKTN</sequence>
<name>A0A2U2XC87_9FLAO</name>
<organism evidence="2 3">
    <name type="scientific">Brumimicrobium oceani</name>
    <dbReference type="NCBI Taxonomy" id="2100725"/>
    <lineage>
        <taxon>Bacteria</taxon>
        <taxon>Pseudomonadati</taxon>
        <taxon>Bacteroidota</taxon>
        <taxon>Flavobacteriia</taxon>
        <taxon>Flavobacteriales</taxon>
        <taxon>Crocinitomicaceae</taxon>
        <taxon>Brumimicrobium</taxon>
    </lineage>
</organism>
<dbReference type="EMBL" id="QFRJ01000006">
    <property type="protein sequence ID" value="PWH85416.1"/>
    <property type="molecule type" value="Genomic_DNA"/>
</dbReference>
<dbReference type="AlphaFoldDB" id="A0A2U2XC87"/>
<dbReference type="PANTHER" id="PTHR43581">
    <property type="entry name" value="ATP/GTP PHOSPHATASE"/>
    <property type="match status" value="1"/>
</dbReference>
<comment type="caution">
    <text evidence="2">The sequence shown here is derived from an EMBL/GenBank/DDBJ whole genome shotgun (WGS) entry which is preliminary data.</text>
</comment>
<dbReference type="Proteomes" id="UP000245370">
    <property type="component" value="Unassembled WGS sequence"/>
</dbReference>
<gene>
    <name evidence="2" type="ORF">DIT68_09145</name>
</gene>
<evidence type="ECO:0000259" key="1">
    <source>
        <dbReference type="Pfam" id="PF13175"/>
    </source>
</evidence>
<evidence type="ECO:0000313" key="3">
    <source>
        <dbReference type="Proteomes" id="UP000245370"/>
    </source>
</evidence>
<dbReference type="PANTHER" id="PTHR43581:SF4">
    <property type="entry name" value="ATP_GTP PHOSPHATASE"/>
    <property type="match status" value="1"/>
</dbReference>